<dbReference type="GO" id="GO:0046872">
    <property type="term" value="F:metal ion binding"/>
    <property type="evidence" value="ECO:0007669"/>
    <property type="project" value="UniProtKB-KW"/>
</dbReference>
<dbReference type="EMBL" id="KC632520">
    <property type="protein sequence ID" value="AGM32334.1"/>
    <property type="molecule type" value="mRNA"/>
</dbReference>
<keyword evidence="6 9" id="KW-0411">Iron-sulfur</keyword>
<accession>R4UJT2</accession>
<dbReference type="Gene3D" id="3.40.30.10">
    <property type="entry name" value="Glutaredoxin"/>
    <property type="match status" value="1"/>
</dbReference>
<reference evidence="10" key="1">
    <citation type="submission" date="2013-02" db="EMBL/GenBank/DDBJ databases">
        <title>Molecular characterization and expression analysis of antioxidants from Coptotermes formosanus Shiraki.</title>
        <authorList>
            <person name="Hussain A."/>
            <person name="Li Y.F."/>
            <person name="Wen S.Y."/>
        </authorList>
    </citation>
    <scope>NUCLEOTIDE SEQUENCE</scope>
</reference>
<dbReference type="FunFam" id="3.40.30.10:FF:000022">
    <property type="entry name" value="NADH dehydrogenase flavoprotein 2, mitochondrial"/>
    <property type="match status" value="1"/>
</dbReference>
<evidence type="ECO:0000313" key="10">
    <source>
        <dbReference type="EMBL" id="AGM32334.1"/>
    </source>
</evidence>
<dbReference type="CDD" id="cd03064">
    <property type="entry name" value="TRX_Fd_NuoE"/>
    <property type="match status" value="1"/>
</dbReference>
<evidence type="ECO:0000256" key="7">
    <source>
        <dbReference type="ARBA" id="ARBA00023027"/>
    </source>
</evidence>
<dbReference type="NCBIfam" id="NF005722">
    <property type="entry name" value="PRK07539.1-2"/>
    <property type="match status" value="1"/>
</dbReference>
<proteinExistence type="evidence at transcript level"/>
<feature type="binding site" evidence="9">
    <location>
        <position position="153"/>
    </location>
    <ligand>
        <name>[2Fe-2S] cluster</name>
        <dbReference type="ChEBI" id="CHEBI:190135"/>
    </ligand>
</feature>
<dbReference type="PANTHER" id="PTHR10371:SF3">
    <property type="entry name" value="NADH DEHYDROGENASE [UBIQUINONE] FLAVOPROTEIN 2, MITOCHONDRIAL"/>
    <property type="match status" value="1"/>
</dbReference>
<dbReference type="GO" id="GO:0006120">
    <property type="term" value="P:mitochondrial electron transport, NADH to ubiquinone"/>
    <property type="evidence" value="ECO:0007669"/>
    <property type="project" value="UniProtKB-ARBA"/>
</dbReference>
<dbReference type="InterPro" id="IPR002023">
    <property type="entry name" value="NuoE-like"/>
</dbReference>
<evidence type="ECO:0000256" key="1">
    <source>
        <dbReference type="ARBA" id="ARBA00010643"/>
    </source>
</evidence>
<sequence length="217" mass="24195">MFGGVRNVGQILLRNAKARNLHTSCCVSSESLFVRAEAIMAIYPEGHKRAAVIPLLDLAQRQHGWLPISAMHKVAEILNMPRMRVYEVATFYTMFNRNPTGKYHVQVCTTTPCWLRGSDDIMNCIKKKLNIKPGEMSSDGQFSLSEVECLGACVNAPMIQVNDDYFEDLTVKDTEEILEDLKNGRVPKAGPRSGRFAAEPIGELTSLKGNHQDLDLV</sequence>
<dbReference type="InterPro" id="IPR042128">
    <property type="entry name" value="NuoE_dom"/>
</dbReference>
<dbReference type="Gene3D" id="1.10.10.1590">
    <property type="entry name" value="NADH-quinone oxidoreductase subunit E"/>
    <property type="match status" value="1"/>
</dbReference>
<evidence type="ECO:0000256" key="2">
    <source>
        <dbReference type="ARBA" id="ARBA00022714"/>
    </source>
</evidence>
<evidence type="ECO:0000256" key="8">
    <source>
        <dbReference type="ARBA" id="ARBA00034078"/>
    </source>
</evidence>
<dbReference type="PROSITE" id="PS01099">
    <property type="entry name" value="COMPLEX1_24K"/>
    <property type="match status" value="1"/>
</dbReference>
<feature type="binding site" evidence="9">
    <location>
        <position position="113"/>
    </location>
    <ligand>
        <name>[2Fe-2S] cluster</name>
        <dbReference type="ChEBI" id="CHEBI:190135"/>
    </ligand>
</feature>
<dbReference type="FunFam" id="1.10.10.1590:FF:000001">
    <property type="entry name" value="NADH-quinone oxidoreductase subunit E"/>
    <property type="match status" value="1"/>
</dbReference>
<feature type="binding site" evidence="9">
    <location>
        <position position="149"/>
    </location>
    <ligand>
        <name>[2Fe-2S] cluster</name>
        <dbReference type="ChEBI" id="CHEBI:190135"/>
    </ligand>
</feature>
<evidence type="ECO:0000256" key="4">
    <source>
        <dbReference type="ARBA" id="ARBA00022967"/>
    </source>
</evidence>
<dbReference type="PIRSF" id="PIRSF000216">
    <property type="entry name" value="NADH_DH_24kDa"/>
    <property type="match status" value="1"/>
</dbReference>
<dbReference type="GO" id="GO:0098796">
    <property type="term" value="C:membrane protein complex"/>
    <property type="evidence" value="ECO:0007669"/>
    <property type="project" value="UniProtKB-ARBA"/>
</dbReference>
<dbReference type="InterPro" id="IPR036249">
    <property type="entry name" value="Thioredoxin-like_sf"/>
</dbReference>
<keyword evidence="5 9" id="KW-0408">Iron</keyword>
<protein>
    <submittedName>
        <fullName evidence="10">TRX-like [2Fe-2S] ferredoxin (Fd) family protein</fullName>
    </submittedName>
</protein>
<organism evidence="10">
    <name type="scientific">Coptotermes formosanus</name>
    <name type="common">Formosan subterranean termite</name>
    <dbReference type="NCBI Taxonomy" id="36987"/>
    <lineage>
        <taxon>Eukaryota</taxon>
        <taxon>Metazoa</taxon>
        <taxon>Ecdysozoa</taxon>
        <taxon>Arthropoda</taxon>
        <taxon>Hexapoda</taxon>
        <taxon>Insecta</taxon>
        <taxon>Pterygota</taxon>
        <taxon>Neoptera</taxon>
        <taxon>Polyneoptera</taxon>
        <taxon>Dictyoptera</taxon>
        <taxon>Blattodea</taxon>
        <taxon>Blattoidea</taxon>
        <taxon>Termitoidae</taxon>
        <taxon>Rhinotermitidae</taxon>
        <taxon>Coptotermes</taxon>
    </lineage>
</organism>
<dbReference type="AlphaFoldDB" id="R4UJT2"/>
<dbReference type="GO" id="GO:0005743">
    <property type="term" value="C:mitochondrial inner membrane"/>
    <property type="evidence" value="ECO:0007669"/>
    <property type="project" value="UniProtKB-ARBA"/>
</dbReference>
<comment type="similarity">
    <text evidence="1">Belongs to the complex I 24 kDa subunit family.</text>
</comment>
<dbReference type="NCBIfam" id="NF005725">
    <property type="entry name" value="PRK07539.1-5"/>
    <property type="match status" value="1"/>
</dbReference>
<dbReference type="GO" id="GO:0051537">
    <property type="term" value="F:2 iron, 2 sulfur cluster binding"/>
    <property type="evidence" value="ECO:0007669"/>
    <property type="project" value="UniProtKB-KW"/>
</dbReference>
<comment type="cofactor">
    <cofactor evidence="9">
        <name>[2Fe-2S] cluster</name>
        <dbReference type="ChEBI" id="CHEBI:190135"/>
    </cofactor>
    <text evidence="9">Binds 1 [2Fe-2S] cluster.</text>
</comment>
<name>R4UJT2_COPFO</name>
<feature type="binding site" evidence="9">
    <location>
        <position position="108"/>
    </location>
    <ligand>
        <name>[2Fe-2S] cluster</name>
        <dbReference type="ChEBI" id="CHEBI:190135"/>
    </ligand>
</feature>
<dbReference type="GO" id="GO:0003954">
    <property type="term" value="F:NADH dehydrogenase activity"/>
    <property type="evidence" value="ECO:0007669"/>
    <property type="project" value="TreeGrafter"/>
</dbReference>
<dbReference type="NCBIfam" id="TIGR01958">
    <property type="entry name" value="nuoE_fam"/>
    <property type="match status" value="1"/>
</dbReference>
<evidence type="ECO:0000256" key="5">
    <source>
        <dbReference type="ARBA" id="ARBA00023004"/>
    </source>
</evidence>
<dbReference type="PANTHER" id="PTHR10371">
    <property type="entry name" value="NADH DEHYDROGENASE UBIQUINONE FLAVOPROTEIN 2, MITOCHONDRIAL"/>
    <property type="match status" value="1"/>
</dbReference>
<keyword evidence="7" id="KW-0520">NAD</keyword>
<keyword evidence="4" id="KW-1278">Translocase</keyword>
<keyword evidence="2 9" id="KW-0001">2Fe-2S</keyword>
<evidence type="ECO:0000256" key="6">
    <source>
        <dbReference type="ARBA" id="ARBA00023014"/>
    </source>
</evidence>
<dbReference type="Pfam" id="PF01257">
    <property type="entry name" value="2Fe-2S_thioredx"/>
    <property type="match status" value="1"/>
</dbReference>
<dbReference type="GO" id="GO:1902494">
    <property type="term" value="C:catalytic complex"/>
    <property type="evidence" value="ECO:0007669"/>
    <property type="project" value="UniProtKB-ARBA"/>
</dbReference>
<keyword evidence="3 9" id="KW-0479">Metal-binding</keyword>
<dbReference type="GO" id="GO:0008137">
    <property type="term" value="F:NADH dehydrogenase (ubiquinone) activity"/>
    <property type="evidence" value="ECO:0007669"/>
    <property type="project" value="UniProtKB-ARBA"/>
</dbReference>
<dbReference type="InterPro" id="IPR041921">
    <property type="entry name" value="NuoE_N"/>
</dbReference>
<evidence type="ECO:0000256" key="9">
    <source>
        <dbReference type="PIRSR" id="PIRSR000216-1"/>
    </source>
</evidence>
<evidence type="ECO:0000256" key="3">
    <source>
        <dbReference type="ARBA" id="ARBA00022723"/>
    </source>
</evidence>
<comment type="cofactor">
    <cofactor evidence="8">
        <name>[2Fe-2S] cluster</name>
        <dbReference type="ChEBI" id="CHEBI:190135"/>
    </cofactor>
</comment>
<dbReference type="SUPFAM" id="SSF52833">
    <property type="entry name" value="Thioredoxin-like"/>
    <property type="match status" value="1"/>
</dbReference>